<feature type="region of interest" description="Disordered" evidence="1">
    <location>
        <begin position="38"/>
        <end position="123"/>
    </location>
</feature>
<dbReference type="AlphaFoldDB" id="A0AAN8UMM5"/>
<evidence type="ECO:0000256" key="1">
    <source>
        <dbReference type="SAM" id="MobiDB-lite"/>
    </source>
</evidence>
<feature type="compositionally biased region" description="Polar residues" evidence="1">
    <location>
        <begin position="648"/>
        <end position="665"/>
    </location>
</feature>
<feature type="compositionally biased region" description="Polar residues" evidence="1">
    <location>
        <begin position="101"/>
        <end position="123"/>
    </location>
</feature>
<dbReference type="InterPro" id="IPR033334">
    <property type="entry name" value="LNG1/2"/>
</dbReference>
<feature type="compositionally biased region" description="Polar residues" evidence="1">
    <location>
        <begin position="608"/>
        <end position="619"/>
    </location>
</feature>
<feature type="compositionally biased region" description="Polar residues" evidence="1">
    <location>
        <begin position="676"/>
        <end position="713"/>
    </location>
</feature>
<feature type="region of interest" description="Disordered" evidence="1">
    <location>
        <begin position="351"/>
        <end position="372"/>
    </location>
</feature>
<dbReference type="GO" id="GO:0051513">
    <property type="term" value="P:regulation of monopolar cell growth"/>
    <property type="evidence" value="ECO:0007669"/>
    <property type="project" value="InterPro"/>
</dbReference>
<dbReference type="Proteomes" id="UP001370490">
    <property type="component" value="Unassembled WGS sequence"/>
</dbReference>
<feature type="region of interest" description="Disordered" evidence="1">
    <location>
        <begin position="550"/>
        <end position="753"/>
    </location>
</feature>
<dbReference type="PANTHER" id="PTHR31680">
    <property type="entry name" value="LONGIFOLIA PROTEIN"/>
    <property type="match status" value="1"/>
</dbReference>
<feature type="domain" description="DUF4378" evidence="2">
    <location>
        <begin position="850"/>
        <end position="1025"/>
    </location>
</feature>
<reference evidence="3 4" key="1">
    <citation type="submission" date="2023-12" db="EMBL/GenBank/DDBJ databases">
        <title>A high-quality genome assembly for Dillenia turbinata (Dilleniales).</title>
        <authorList>
            <person name="Chanderbali A."/>
        </authorList>
    </citation>
    <scope>NUCLEOTIDE SEQUENCE [LARGE SCALE GENOMIC DNA]</scope>
    <source>
        <strain evidence="3">LSX21</strain>
        <tissue evidence="3">Leaf</tissue>
    </source>
</reference>
<feature type="compositionally biased region" description="Basic and acidic residues" evidence="1">
    <location>
        <begin position="666"/>
        <end position="675"/>
    </location>
</feature>
<feature type="compositionally biased region" description="Basic and acidic residues" evidence="1">
    <location>
        <begin position="358"/>
        <end position="372"/>
    </location>
</feature>
<dbReference type="EMBL" id="JBAMMX010000027">
    <property type="protein sequence ID" value="KAK6913348.1"/>
    <property type="molecule type" value="Genomic_DNA"/>
</dbReference>
<dbReference type="Pfam" id="PF14309">
    <property type="entry name" value="DUF4378"/>
    <property type="match status" value="1"/>
</dbReference>
<keyword evidence="4" id="KW-1185">Reference proteome</keyword>
<feature type="region of interest" description="Disordered" evidence="1">
    <location>
        <begin position="384"/>
        <end position="415"/>
    </location>
</feature>
<proteinExistence type="predicted"/>
<feature type="compositionally biased region" description="Low complexity" evidence="1">
    <location>
        <begin position="78"/>
        <end position="100"/>
    </location>
</feature>
<feature type="compositionally biased region" description="Polar residues" evidence="1">
    <location>
        <begin position="583"/>
        <end position="599"/>
    </location>
</feature>
<organism evidence="3 4">
    <name type="scientific">Dillenia turbinata</name>
    <dbReference type="NCBI Taxonomy" id="194707"/>
    <lineage>
        <taxon>Eukaryota</taxon>
        <taxon>Viridiplantae</taxon>
        <taxon>Streptophyta</taxon>
        <taxon>Embryophyta</taxon>
        <taxon>Tracheophyta</taxon>
        <taxon>Spermatophyta</taxon>
        <taxon>Magnoliopsida</taxon>
        <taxon>eudicotyledons</taxon>
        <taxon>Gunneridae</taxon>
        <taxon>Pentapetalae</taxon>
        <taxon>Dilleniales</taxon>
        <taxon>Dilleniaceae</taxon>
        <taxon>Dillenia</taxon>
    </lineage>
</organism>
<accession>A0AAN8UMM5</accession>
<evidence type="ECO:0000313" key="4">
    <source>
        <dbReference type="Proteomes" id="UP001370490"/>
    </source>
</evidence>
<name>A0AAN8UMM5_9MAGN</name>
<feature type="compositionally biased region" description="Basic and acidic residues" evidence="1">
    <location>
        <begin position="51"/>
        <end position="77"/>
    </location>
</feature>
<protein>
    <recommendedName>
        <fullName evidence="2">DUF4378 domain-containing protein</fullName>
    </recommendedName>
</protein>
<dbReference type="InterPro" id="IPR025486">
    <property type="entry name" value="DUF4378"/>
</dbReference>
<feature type="compositionally biased region" description="Polar residues" evidence="1">
    <location>
        <begin position="525"/>
        <end position="538"/>
    </location>
</feature>
<gene>
    <name evidence="3" type="ORF">RJ641_022949</name>
</gene>
<sequence length="1049" mass="117069">MASEQHSARDEGPDIRRQIGCMNGFFHLFIVSRRMNNNNQKRLPPGQFENHVVEPSRRSEKTTEKTPKQVGKEKQRNSTESSHTSISSCSCSSTLSSFDSYRTTQPEFRSSGQNIFPKTPSQNSCISQISASLESERQSVDLQDVVKFSINREIRAPPVRTATREEAIGHTMKHVDSPRPLLQSKPVEPKASSLNASFRILNKLSEVPSNSHVERGNSMHFPSKVACRYSCDGRESEAFKAPNRLKELPRLSLDSNTGSIRSPSSYINLDLLRDFPKGKSNYDKVINQQQEPGSNKRPSNSVVAKLMGLEALPDSMSLNEGPIMPIRTSEKGYPNCCPGQTITDECKKIHISRSPRNSPRDHIRPQIRNDKSLEKVSAISKFPLEPAPWKQLDGNQGTKKAGSKGRETLKKPPSSAVSVYGEIEKRLTELEFRKSGKDLRALKQILEAIQRAKAVLEAKQEDQPLIDSSQRSNDNASDIILCQNPATENRKGIYPVSVKVKDLNSLRNDIVSPIVIMKPAKPIEKSTNPAASTITTDGSPGLRRLRIGISANSRKGPLNNHAVADQTPRNGCHKDSGSYATDKGTNSRTPRITPNSTVPRQMIREKSPNSGRSSGTVSPKLQKKLALEKQSHPTTPSSDLSRARRQSNRLTDSGSTCRRYQPKSSNTEHEDDRLSENNCETRSLSHAGDTISQQSDNSISFLSPNDTEVTSTDRSAERKRIIQCNDWKSRNPIARSNKKEPATEFAATPEQPSPVSVLDASFYRDESPSPVKKISNAFKDDETLDSEEAEWNPVELNHLSDRTKTEFSSEIDDRQEDIKSSVSMLGKLILATDTKNIDFVSTLRLDKNPDHKYIAKVLLASGLLLGDLTLGLTEIQIHPSGHLINPNLYFDLEKIEAGNGITCGEGSYVYIVQEKCNEKIHQKLIFDAVNEILTEKLNSACPSRHQFWDDKVVRRTPNGQELLRDLCSEVDHLQTKVSGCDLDDDLKSILWNDMINHSEKWTNFSSGLSGVILDVERLIFKDLISDIVTGETVCLHARLNRHCRQLFTM</sequence>
<evidence type="ECO:0000313" key="3">
    <source>
        <dbReference type="EMBL" id="KAK6913348.1"/>
    </source>
</evidence>
<feature type="region of interest" description="Disordered" evidence="1">
    <location>
        <begin position="524"/>
        <end position="543"/>
    </location>
</feature>
<comment type="caution">
    <text evidence="3">The sequence shown here is derived from an EMBL/GenBank/DDBJ whole genome shotgun (WGS) entry which is preliminary data.</text>
</comment>
<dbReference type="PANTHER" id="PTHR31680:SF15">
    <property type="entry name" value="PROTEIN LONGIFOLIA 2"/>
    <property type="match status" value="1"/>
</dbReference>
<evidence type="ECO:0000259" key="2">
    <source>
        <dbReference type="Pfam" id="PF14309"/>
    </source>
</evidence>